<evidence type="ECO:0000256" key="7">
    <source>
        <dbReference type="HAMAP-Rule" id="MF_00173"/>
    </source>
</evidence>
<dbReference type="AlphaFoldDB" id="A0A841C9V6"/>
<evidence type="ECO:0000259" key="9">
    <source>
        <dbReference type="Pfam" id="PF02863"/>
    </source>
</evidence>
<keyword evidence="11" id="KW-1185">Reference proteome</keyword>
<dbReference type="GO" id="GO:0006526">
    <property type="term" value="P:L-arginine biosynthetic process"/>
    <property type="evidence" value="ECO:0007669"/>
    <property type="project" value="UniProtKB-UniPathway"/>
</dbReference>
<proteinExistence type="inferred from homology"/>
<protein>
    <recommendedName>
        <fullName evidence="7">Arginine repressor</fullName>
    </recommendedName>
</protein>
<comment type="function">
    <text evidence="7">Regulates arginine biosynthesis genes.</text>
</comment>
<keyword evidence="7" id="KW-0028">Amino-acid biosynthesis</keyword>
<dbReference type="HAMAP" id="MF_00173">
    <property type="entry name" value="Arg_repressor"/>
    <property type="match status" value="1"/>
</dbReference>
<evidence type="ECO:0000256" key="3">
    <source>
        <dbReference type="ARBA" id="ARBA00022490"/>
    </source>
</evidence>
<reference evidence="10 11" key="1">
    <citation type="submission" date="2020-08" db="EMBL/GenBank/DDBJ databases">
        <title>Genomic Encyclopedia of Type Strains, Phase IV (KMG-IV): sequencing the most valuable type-strain genomes for metagenomic binning, comparative biology and taxonomic classification.</title>
        <authorList>
            <person name="Goeker M."/>
        </authorList>
    </citation>
    <scope>NUCLEOTIDE SEQUENCE [LARGE SCALE GENOMIC DNA]</scope>
    <source>
        <strain evidence="10 11">DSM 14925</strain>
    </source>
</reference>
<dbReference type="SUPFAM" id="SSF55252">
    <property type="entry name" value="C-terminal domain of arginine repressor"/>
    <property type="match status" value="1"/>
</dbReference>
<dbReference type="InterPro" id="IPR036388">
    <property type="entry name" value="WH-like_DNA-bd_sf"/>
</dbReference>
<dbReference type="InterPro" id="IPR020900">
    <property type="entry name" value="Arg_repress_DNA-bd"/>
</dbReference>
<comment type="subcellular location">
    <subcellularLocation>
        <location evidence="1 7">Cytoplasm</location>
    </subcellularLocation>
</comment>
<gene>
    <name evidence="7" type="primary">argR</name>
    <name evidence="10" type="ORF">HNQ37_000860</name>
</gene>
<evidence type="ECO:0000256" key="5">
    <source>
        <dbReference type="ARBA" id="ARBA00023125"/>
    </source>
</evidence>
<dbReference type="RefSeq" id="WP_183539589.1">
    <property type="nucleotide sequence ID" value="NZ_DASWOY010000033.1"/>
</dbReference>
<dbReference type="InterPro" id="IPR036251">
    <property type="entry name" value="Arg_repress_C_sf"/>
</dbReference>
<feature type="domain" description="Arginine repressor C-terminal" evidence="9">
    <location>
        <begin position="84"/>
        <end position="148"/>
    </location>
</feature>
<evidence type="ECO:0000259" key="8">
    <source>
        <dbReference type="Pfam" id="PF01316"/>
    </source>
</evidence>
<keyword evidence="3 7" id="KW-0963">Cytoplasm</keyword>
<evidence type="ECO:0000256" key="4">
    <source>
        <dbReference type="ARBA" id="ARBA00023015"/>
    </source>
</evidence>
<evidence type="ECO:0000313" key="11">
    <source>
        <dbReference type="Proteomes" id="UP000562464"/>
    </source>
</evidence>
<dbReference type="GO" id="GO:0003700">
    <property type="term" value="F:DNA-binding transcription factor activity"/>
    <property type="evidence" value="ECO:0007669"/>
    <property type="project" value="UniProtKB-UniRule"/>
</dbReference>
<name>A0A841C9V6_9LACT</name>
<evidence type="ECO:0000313" key="10">
    <source>
        <dbReference type="EMBL" id="MBB5887970.1"/>
    </source>
</evidence>
<dbReference type="PANTHER" id="PTHR34471">
    <property type="entry name" value="ARGININE REPRESSOR"/>
    <property type="match status" value="1"/>
</dbReference>
<dbReference type="UniPathway" id="UPA00068"/>
<keyword evidence="7" id="KW-0055">Arginine biosynthesis</keyword>
<dbReference type="GO" id="GO:1900079">
    <property type="term" value="P:regulation of arginine biosynthetic process"/>
    <property type="evidence" value="ECO:0007669"/>
    <property type="project" value="UniProtKB-UniRule"/>
</dbReference>
<comment type="caution">
    <text evidence="10">The sequence shown here is derived from an EMBL/GenBank/DDBJ whole genome shotgun (WGS) entry which is preliminary data.</text>
</comment>
<keyword evidence="7" id="KW-0678">Repressor</keyword>
<keyword evidence="6 7" id="KW-0804">Transcription</keyword>
<dbReference type="InterPro" id="IPR001669">
    <property type="entry name" value="Arg_repress"/>
</dbReference>
<comment type="similarity">
    <text evidence="2 7">Belongs to the ArgR family.</text>
</comment>
<dbReference type="Gene3D" id="3.30.1360.40">
    <property type="match status" value="1"/>
</dbReference>
<dbReference type="GO" id="GO:0034618">
    <property type="term" value="F:arginine binding"/>
    <property type="evidence" value="ECO:0007669"/>
    <property type="project" value="InterPro"/>
</dbReference>
<keyword evidence="4 7" id="KW-0805">Transcription regulation</keyword>
<dbReference type="InterPro" id="IPR036390">
    <property type="entry name" value="WH_DNA-bd_sf"/>
</dbReference>
<organism evidence="10 11">
    <name type="scientific">Lactovum miscens</name>
    <dbReference type="NCBI Taxonomy" id="190387"/>
    <lineage>
        <taxon>Bacteria</taxon>
        <taxon>Bacillati</taxon>
        <taxon>Bacillota</taxon>
        <taxon>Bacilli</taxon>
        <taxon>Lactobacillales</taxon>
        <taxon>Streptococcaceae</taxon>
        <taxon>Lactovum</taxon>
    </lineage>
</organism>
<comment type="pathway">
    <text evidence="7">Amino-acid biosynthesis; L-arginine biosynthesis [regulation].</text>
</comment>
<dbReference type="GO" id="GO:0003677">
    <property type="term" value="F:DNA binding"/>
    <property type="evidence" value="ECO:0007669"/>
    <property type="project" value="UniProtKB-KW"/>
</dbReference>
<dbReference type="Gene3D" id="1.10.10.10">
    <property type="entry name" value="Winged helix-like DNA-binding domain superfamily/Winged helix DNA-binding domain"/>
    <property type="match status" value="1"/>
</dbReference>
<keyword evidence="5 7" id="KW-0238">DNA-binding</keyword>
<dbReference type="GO" id="GO:0005737">
    <property type="term" value="C:cytoplasm"/>
    <property type="evidence" value="ECO:0007669"/>
    <property type="project" value="UniProtKB-SubCell"/>
</dbReference>
<dbReference type="Pfam" id="PF02863">
    <property type="entry name" value="Arg_repressor_C"/>
    <property type="match status" value="1"/>
</dbReference>
<dbReference type="PANTHER" id="PTHR34471:SF1">
    <property type="entry name" value="ARGININE REPRESSOR"/>
    <property type="match status" value="1"/>
</dbReference>
<dbReference type="EMBL" id="JACHHV010000011">
    <property type="protein sequence ID" value="MBB5887970.1"/>
    <property type="molecule type" value="Genomic_DNA"/>
</dbReference>
<dbReference type="Pfam" id="PF01316">
    <property type="entry name" value="Arg_repressor"/>
    <property type="match status" value="1"/>
</dbReference>
<dbReference type="SUPFAM" id="SSF46785">
    <property type="entry name" value="Winged helix' DNA-binding domain"/>
    <property type="match status" value="1"/>
</dbReference>
<evidence type="ECO:0000256" key="2">
    <source>
        <dbReference type="ARBA" id="ARBA00008316"/>
    </source>
</evidence>
<evidence type="ECO:0000256" key="1">
    <source>
        <dbReference type="ARBA" id="ARBA00004496"/>
    </source>
</evidence>
<dbReference type="InterPro" id="IPR020899">
    <property type="entry name" value="Arg_repress_C"/>
</dbReference>
<accession>A0A841C9V6</accession>
<feature type="domain" description="Arginine repressor DNA-binding" evidence="8">
    <location>
        <begin position="7"/>
        <end position="66"/>
    </location>
</feature>
<dbReference type="GO" id="GO:0051259">
    <property type="term" value="P:protein complex oligomerization"/>
    <property type="evidence" value="ECO:0007669"/>
    <property type="project" value="InterPro"/>
</dbReference>
<dbReference type="PRINTS" id="PR01467">
    <property type="entry name" value="ARGREPRESSOR"/>
</dbReference>
<evidence type="ECO:0000256" key="6">
    <source>
        <dbReference type="ARBA" id="ARBA00023163"/>
    </source>
</evidence>
<dbReference type="Proteomes" id="UP000562464">
    <property type="component" value="Unassembled WGS sequence"/>
</dbReference>
<sequence length="155" mass="17185">MKIGKQTQEDRRQLIIDVIKEKHISTQAELSKELGELGVKATQATLSRDISELGIVKFRHGNENFYGIYNSNQRLINLNITYRSQILSAQSVMFMVICRTELGEASILADEIDGQNKAEILGTLAGADTLFIVCDSVDSANALLKEIQDALKKTV</sequence>